<dbReference type="PANTHER" id="PTHR23515">
    <property type="entry name" value="HIGH-AFFINITY NITRATE TRANSPORTER 2.3"/>
    <property type="match status" value="1"/>
</dbReference>
<accession>A0A2X3EGT7</accession>
<dbReference type="Proteomes" id="UP000251721">
    <property type="component" value="Unassembled WGS sequence"/>
</dbReference>
<evidence type="ECO:0000256" key="6">
    <source>
        <dbReference type="SAM" id="MobiDB-lite"/>
    </source>
</evidence>
<dbReference type="GO" id="GO:0016020">
    <property type="term" value="C:membrane"/>
    <property type="evidence" value="ECO:0007669"/>
    <property type="project" value="UniProtKB-SubCell"/>
</dbReference>
<dbReference type="SUPFAM" id="SSF103473">
    <property type="entry name" value="MFS general substrate transporter"/>
    <property type="match status" value="1"/>
</dbReference>
<dbReference type="Pfam" id="PF07690">
    <property type="entry name" value="MFS_1"/>
    <property type="match status" value="1"/>
</dbReference>
<keyword evidence="4 7" id="KW-1133">Transmembrane helix</keyword>
<keyword evidence="3 7" id="KW-0812">Transmembrane</keyword>
<evidence type="ECO:0000313" key="9">
    <source>
        <dbReference type="Proteomes" id="UP000251721"/>
    </source>
</evidence>
<dbReference type="InterPro" id="IPR036259">
    <property type="entry name" value="MFS_trans_sf"/>
</dbReference>
<evidence type="ECO:0000256" key="5">
    <source>
        <dbReference type="ARBA" id="ARBA00023136"/>
    </source>
</evidence>
<reference evidence="8 9" key="1">
    <citation type="submission" date="2018-06" db="EMBL/GenBank/DDBJ databases">
        <authorList>
            <consortium name="Pathogen Informatics"/>
            <person name="Doyle S."/>
        </authorList>
    </citation>
    <scope>NUCLEOTIDE SEQUENCE [LARGE SCALE GENOMIC DNA]</scope>
    <source>
        <strain evidence="8 9">NCTC13465</strain>
    </source>
</reference>
<dbReference type="AlphaFoldDB" id="A0A2X3EGT7"/>
<evidence type="ECO:0000313" key="8">
    <source>
        <dbReference type="EMBL" id="SQC43102.1"/>
    </source>
</evidence>
<comment type="similarity">
    <text evidence="2">Belongs to the major facilitator superfamily. Nitrate/nitrite porter (TC 2.A.1.8) family.</text>
</comment>
<feature type="transmembrane region" description="Helical" evidence="7">
    <location>
        <begin position="127"/>
        <end position="146"/>
    </location>
</feature>
<evidence type="ECO:0000256" key="3">
    <source>
        <dbReference type="ARBA" id="ARBA00022692"/>
    </source>
</evidence>
<gene>
    <name evidence="8" type="primary">narU_1</name>
    <name evidence="8" type="ORF">NCTC13465_01579</name>
</gene>
<keyword evidence="5 7" id="KW-0472">Membrane</keyword>
<dbReference type="Gene3D" id="1.20.1250.20">
    <property type="entry name" value="MFS general substrate transporter like domains"/>
    <property type="match status" value="1"/>
</dbReference>
<dbReference type="InterPro" id="IPR044772">
    <property type="entry name" value="NO3_transporter"/>
</dbReference>
<organism evidence="8 9">
    <name type="scientific">Klebsiella pneumoniae</name>
    <dbReference type="NCBI Taxonomy" id="573"/>
    <lineage>
        <taxon>Bacteria</taxon>
        <taxon>Pseudomonadati</taxon>
        <taxon>Pseudomonadota</taxon>
        <taxon>Gammaproteobacteria</taxon>
        <taxon>Enterobacterales</taxon>
        <taxon>Enterobacteriaceae</taxon>
        <taxon>Klebsiella/Raoultella group</taxon>
        <taxon>Klebsiella</taxon>
        <taxon>Klebsiella pneumoniae complex</taxon>
    </lineage>
</organism>
<evidence type="ECO:0000256" key="1">
    <source>
        <dbReference type="ARBA" id="ARBA00004141"/>
    </source>
</evidence>
<dbReference type="GO" id="GO:0015112">
    <property type="term" value="F:nitrate transmembrane transporter activity"/>
    <property type="evidence" value="ECO:0007669"/>
    <property type="project" value="InterPro"/>
</dbReference>
<evidence type="ECO:0000256" key="2">
    <source>
        <dbReference type="ARBA" id="ARBA00008432"/>
    </source>
</evidence>
<protein>
    <submittedName>
        <fullName evidence="8">Nitrate/nitrite transport protein NarU</fullName>
    </submittedName>
</protein>
<dbReference type="EMBL" id="UAWQ01000011">
    <property type="protein sequence ID" value="SQC43102.1"/>
    <property type="molecule type" value="Genomic_DNA"/>
</dbReference>
<feature type="transmembrane region" description="Helical" evidence="7">
    <location>
        <begin position="102"/>
        <end position="121"/>
    </location>
</feature>
<comment type="subcellular location">
    <subcellularLocation>
        <location evidence="1">Membrane</location>
        <topology evidence="1">Multi-pass membrane protein</topology>
    </subcellularLocation>
</comment>
<proteinExistence type="inferred from homology"/>
<name>A0A2X3EGT7_KLEPN</name>
<evidence type="ECO:0000256" key="7">
    <source>
        <dbReference type="SAM" id="Phobius"/>
    </source>
</evidence>
<dbReference type="InterPro" id="IPR011701">
    <property type="entry name" value="MFS"/>
</dbReference>
<feature type="region of interest" description="Disordered" evidence="6">
    <location>
        <begin position="162"/>
        <end position="190"/>
    </location>
</feature>
<sequence>MSVQNDKDNHYLLNNWRPENKAFWENKGQAIARRNLWISVACLLLAFCVWMLFSAVAVNLNKVGFHFTTDQLFLLTALPSLSGAILRVPYSFMVPLFGGRYWTVLSTVILIVPCIWLGVAIQNITTPFWVFIIIALLCGFAGANFASSMGNISFLFPQSETGQRAGSQRRPWQSGRKRDADGRPGGHLPAALHLSRRPWRHPARWFDNHPE</sequence>
<evidence type="ECO:0000256" key="4">
    <source>
        <dbReference type="ARBA" id="ARBA00022989"/>
    </source>
</evidence>
<feature type="transmembrane region" description="Helical" evidence="7">
    <location>
        <begin position="36"/>
        <end position="60"/>
    </location>
</feature>